<evidence type="ECO:0000256" key="2">
    <source>
        <dbReference type="ARBA" id="ARBA00022942"/>
    </source>
</evidence>
<dbReference type="InterPro" id="IPR029055">
    <property type="entry name" value="Ntn_hydrolases_N"/>
</dbReference>
<dbReference type="Proteomes" id="UP001165289">
    <property type="component" value="Unassembled WGS sequence"/>
</dbReference>
<dbReference type="GO" id="GO:0005839">
    <property type="term" value="C:proteasome core complex"/>
    <property type="evidence" value="ECO:0007669"/>
    <property type="project" value="InterPro"/>
</dbReference>
<gene>
    <name evidence="5" type="ORF">LOD99_8280</name>
</gene>
<dbReference type="SUPFAM" id="SSF56235">
    <property type="entry name" value="N-terminal nucleophile aminohydrolases (Ntn hydrolases)"/>
    <property type="match status" value="1"/>
</dbReference>
<dbReference type="InterPro" id="IPR035206">
    <property type="entry name" value="Proteasome_beta2"/>
</dbReference>
<evidence type="ECO:0000256" key="3">
    <source>
        <dbReference type="ARBA" id="ARBA00023242"/>
    </source>
</evidence>
<dbReference type="Pfam" id="PF00227">
    <property type="entry name" value="Proteasome"/>
    <property type="match status" value="1"/>
</dbReference>
<dbReference type="GO" id="GO:0005634">
    <property type="term" value="C:nucleus"/>
    <property type="evidence" value="ECO:0007669"/>
    <property type="project" value="UniProtKB-SubCell"/>
</dbReference>
<dbReference type="Gene3D" id="3.60.20.10">
    <property type="entry name" value="Glutamine Phosphoribosylpyrophosphate, subunit 1, domain 1"/>
    <property type="match status" value="1"/>
</dbReference>
<dbReference type="PANTHER" id="PTHR32194">
    <property type="entry name" value="METALLOPROTEASE TLDD"/>
    <property type="match status" value="1"/>
</dbReference>
<dbReference type="PROSITE" id="PS51476">
    <property type="entry name" value="PROTEASOME_BETA_2"/>
    <property type="match status" value="1"/>
</dbReference>
<keyword evidence="1 4" id="KW-0963">Cytoplasm</keyword>
<keyword evidence="3 4" id="KW-0539">Nucleus</keyword>
<dbReference type="GO" id="GO:0005737">
    <property type="term" value="C:cytoplasm"/>
    <property type="evidence" value="ECO:0007669"/>
    <property type="project" value="UniProtKB-SubCell"/>
</dbReference>
<dbReference type="GO" id="GO:0010498">
    <property type="term" value="P:proteasomal protein catabolic process"/>
    <property type="evidence" value="ECO:0007669"/>
    <property type="project" value="InterPro"/>
</dbReference>
<evidence type="ECO:0000313" key="6">
    <source>
        <dbReference type="Proteomes" id="UP001165289"/>
    </source>
</evidence>
<sequence>MECLLGVVGKEHVILGADRTGGRSVLLMKSDVEKMYQLSPTCAMVVAGEAGDTTHFGEFLKKQFKLHSMKYEYGLSIAEIADYIRYQLAKAIRSRHPYMVNVLVGGVNEEGSSELYYLDYLGTKAKVPYGAHGYGSYFTLSTMDRLHSSSQNQDKSIEQLHQCIREINKRLVLNLSSFNIYIITKEGIRSNVVITKDVLLDQDPGLPPERLTLMEK</sequence>
<dbReference type="PANTHER" id="PTHR32194:SF2">
    <property type="entry name" value="PROTEASOME SUBUNIT BETA TYPE-1"/>
    <property type="match status" value="1"/>
</dbReference>
<protein>
    <recommendedName>
        <fullName evidence="4">Proteasome subunit beta</fullName>
    </recommendedName>
</protein>
<keyword evidence="6" id="KW-1185">Reference proteome</keyword>
<comment type="similarity">
    <text evidence="4">Belongs to the peptidase T1B family.</text>
</comment>
<evidence type="ECO:0000313" key="5">
    <source>
        <dbReference type="EMBL" id="KAI6647952.1"/>
    </source>
</evidence>
<dbReference type="InterPro" id="IPR023333">
    <property type="entry name" value="Proteasome_suB-type"/>
</dbReference>
<evidence type="ECO:0000256" key="1">
    <source>
        <dbReference type="ARBA" id="ARBA00022490"/>
    </source>
</evidence>
<dbReference type="InterPro" id="IPR001353">
    <property type="entry name" value="Proteasome_sua/b"/>
</dbReference>
<comment type="function">
    <text evidence="4">Component of the proteasome, a multicatalytic proteinase complex which is characterized by its ability to cleave peptides with Arg, Phe, Tyr, Leu, and Glu adjacent to the leaving group at neutral or slightly basic pH. The proteasome has an ATP-dependent proteolytic activity.</text>
</comment>
<dbReference type="EMBL" id="JAKMXF010000334">
    <property type="protein sequence ID" value="KAI6647952.1"/>
    <property type="molecule type" value="Genomic_DNA"/>
</dbReference>
<accession>A0AAV7JGM3</accession>
<proteinExistence type="inferred from homology"/>
<reference evidence="5 6" key="1">
    <citation type="journal article" date="2023" name="BMC Biol.">
        <title>The compact genome of the sponge Oopsacas minuta (Hexactinellida) is lacking key metazoan core genes.</title>
        <authorList>
            <person name="Santini S."/>
            <person name="Schenkelaars Q."/>
            <person name="Jourda C."/>
            <person name="Duchesne M."/>
            <person name="Belahbib H."/>
            <person name="Rocher C."/>
            <person name="Selva M."/>
            <person name="Riesgo A."/>
            <person name="Vervoort M."/>
            <person name="Leys S.P."/>
            <person name="Kodjabachian L."/>
            <person name="Le Bivic A."/>
            <person name="Borchiellini C."/>
            <person name="Claverie J.M."/>
            <person name="Renard E."/>
        </authorList>
    </citation>
    <scope>NUCLEOTIDE SEQUENCE [LARGE SCALE GENOMIC DNA]</scope>
    <source>
        <strain evidence="5">SPO-2</strain>
    </source>
</reference>
<comment type="subunit">
    <text evidence="4">Component of the proteasome complex.</text>
</comment>
<evidence type="ECO:0000256" key="4">
    <source>
        <dbReference type="RuleBase" id="RU004203"/>
    </source>
</evidence>
<keyword evidence="2 4" id="KW-0647">Proteasome</keyword>
<comment type="caution">
    <text evidence="5">The sequence shown here is derived from an EMBL/GenBank/DDBJ whole genome shotgun (WGS) entry which is preliminary data.</text>
</comment>
<organism evidence="5 6">
    <name type="scientific">Oopsacas minuta</name>
    <dbReference type="NCBI Taxonomy" id="111878"/>
    <lineage>
        <taxon>Eukaryota</taxon>
        <taxon>Metazoa</taxon>
        <taxon>Porifera</taxon>
        <taxon>Hexactinellida</taxon>
        <taxon>Hexasterophora</taxon>
        <taxon>Lyssacinosida</taxon>
        <taxon>Leucopsacidae</taxon>
        <taxon>Oopsacas</taxon>
    </lineage>
</organism>
<name>A0AAV7JGM3_9METZ</name>
<comment type="subcellular location">
    <subcellularLocation>
        <location evidence="4">Cytoplasm</location>
    </subcellularLocation>
    <subcellularLocation>
        <location evidence="4">Nucleus</location>
    </subcellularLocation>
</comment>
<dbReference type="AlphaFoldDB" id="A0AAV7JGM3"/>
<dbReference type="CDD" id="cd03758">
    <property type="entry name" value="proteasome_beta_type_2"/>
    <property type="match status" value="1"/>
</dbReference>